<dbReference type="AlphaFoldDB" id="A0A5N6M589"/>
<proteinExistence type="predicted"/>
<keyword evidence="1" id="KW-0732">Signal</keyword>
<feature type="chain" id="PRO_5024354752" evidence="1">
    <location>
        <begin position="19"/>
        <end position="208"/>
    </location>
</feature>
<evidence type="ECO:0000313" key="3">
    <source>
        <dbReference type="Proteomes" id="UP000326396"/>
    </source>
</evidence>
<evidence type="ECO:0000313" key="2">
    <source>
        <dbReference type="EMBL" id="KAD3068746.1"/>
    </source>
</evidence>
<gene>
    <name evidence="2" type="ORF">E3N88_36626</name>
</gene>
<protein>
    <submittedName>
        <fullName evidence="2">Uncharacterized protein</fullName>
    </submittedName>
</protein>
<evidence type="ECO:0000256" key="1">
    <source>
        <dbReference type="SAM" id="SignalP"/>
    </source>
</evidence>
<accession>A0A5N6M589</accession>
<reference evidence="2 3" key="1">
    <citation type="submission" date="2019-05" db="EMBL/GenBank/DDBJ databases">
        <title>Mikania micrantha, genome provides insights into the molecular mechanism of rapid growth.</title>
        <authorList>
            <person name="Liu B."/>
        </authorList>
    </citation>
    <scope>NUCLEOTIDE SEQUENCE [LARGE SCALE GENOMIC DNA]</scope>
    <source>
        <strain evidence="2">NLD-2019</strain>
        <tissue evidence="2">Leaf</tissue>
    </source>
</reference>
<keyword evidence="3" id="KW-1185">Reference proteome</keyword>
<dbReference type="EMBL" id="SZYD01000017">
    <property type="protein sequence ID" value="KAD3068746.1"/>
    <property type="molecule type" value="Genomic_DNA"/>
</dbReference>
<comment type="caution">
    <text evidence="2">The sequence shown here is derived from an EMBL/GenBank/DDBJ whole genome shotgun (WGS) entry which is preliminary data.</text>
</comment>
<feature type="signal peptide" evidence="1">
    <location>
        <begin position="1"/>
        <end position="18"/>
    </location>
</feature>
<sequence>MGIITICLLVVVYGICRGQGWAMEGRKLRQGQHLGWCNYGVAPLADSYCHLSRKRWIKESIAHNHEAGAGVLEWRYTPAIRVPPAHLCTCWCKEVDQLAVNIADVGGSLGHFGRVLLPYWPANGTGGLYCFKEGPWTGGFTPWKDPERLVSIIAYMGCSLLLWPNNRGRAAGLSKKYGTWVTNSLFGTESLLLLWVFMWVLLSLGIEG</sequence>
<name>A0A5N6M589_9ASTR</name>
<organism evidence="2 3">
    <name type="scientific">Mikania micrantha</name>
    <name type="common">bitter vine</name>
    <dbReference type="NCBI Taxonomy" id="192012"/>
    <lineage>
        <taxon>Eukaryota</taxon>
        <taxon>Viridiplantae</taxon>
        <taxon>Streptophyta</taxon>
        <taxon>Embryophyta</taxon>
        <taxon>Tracheophyta</taxon>
        <taxon>Spermatophyta</taxon>
        <taxon>Magnoliopsida</taxon>
        <taxon>eudicotyledons</taxon>
        <taxon>Gunneridae</taxon>
        <taxon>Pentapetalae</taxon>
        <taxon>asterids</taxon>
        <taxon>campanulids</taxon>
        <taxon>Asterales</taxon>
        <taxon>Asteraceae</taxon>
        <taxon>Asteroideae</taxon>
        <taxon>Heliantheae alliance</taxon>
        <taxon>Eupatorieae</taxon>
        <taxon>Mikania</taxon>
    </lineage>
</organism>
<dbReference type="Proteomes" id="UP000326396">
    <property type="component" value="Linkage Group LG7"/>
</dbReference>